<reference evidence="2" key="1">
    <citation type="submission" date="2021-08" db="EMBL/GenBank/DDBJ databases">
        <title>WGS assembly of Ceratopteris richardii.</title>
        <authorList>
            <person name="Marchant D.B."/>
            <person name="Chen G."/>
            <person name="Jenkins J."/>
            <person name="Shu S."/>
            <person name="Leebens-Mack J."/>
            <person name="Grimwood J."/>
            <person name="Schmutz J."/>
            <person name="Soltis P."/>
            <person name="Soltis D."/>
            <person name="Chen Z.-H."/>
        </authorList>
    </citation>
    <scope>NUCLEOTIDE SEQUENCE</scope>
    <source>
        <strain evidence="2">Whitten #5841</strain>
        <tissue evidence="2">Leaf</tissue>
    </source>
</reference>
<dbReference type="AlphaFoldDB" id="A0A8T2SWY9"/>
<accession>A0A8T2SWY9</accession>
<keyword evidence="1" id="KW-0472">Membrane</keyword>
<evidence type="ECO:0000313" key="3">
    <source>
        <dbReference type="Proteomes" id="UP000825935"/>
    </source>
</evidence>
<feature type="transmembrane region" description="Helical" evidence="1">
    <location>
        <begin position="211"/>
        <end position="234"/>
    </location>
</feature>
<dbReference type="EMBL" id="CM035422">
    <property type="protein sequence ID" value="KAH7373639.1"/>
    <property type="molecule type" value="Genomic_DNA"/>
</dbReference>
<feature type="transmembrane region" description="Helical" evidence="1">
    <location>
        <begin position="121"/>
        <end position="149"/>
    </location>
</feature>
<dbReference type="Proteomes" id="UP000825935">
    <property type="component" value="Chromosome 17"/>
</dbReference>
<evidence type="ECO:0000313" key="2">
    <source>
        <dbReference type="EMBL" id="KAH7373639.1"/>
    </source>
</evidence>
<name>A0A8T2SWY9_CERRI</name>
<comment type="caution">
    <text evidence="2">The sequence shown here is derived from an EMBL/GenBank/DDBJ whole genome shotgun (WGS) entry which is preliminary data.</text>
</comment>
<organism evidence="2 3">
    <name type="scientific">Ceratopteris richardii</name>
    <name type="common">Triangle waterfern</name>
    <dbReference type="NCBI Taxonomy" id="49495"/>
    <lineage>
        <taxon>Eukaryota</taxon>
        <taxon>Viridiplantae</taxon>
        <taxon>Streptophyta</taxon>
        <taxon>Embryophyta</taxon>
        <taxon>Tracheophyta</taxon>
        <taxon>Polypodiopsida</taxon>
        <taxon>Polypodiidae</taxon>
        <taxon>Polypodiales</taxon>
        <taxon>Pteridineae</taxon>
        <taxon>Pteridaceae</taxon>
        <taxon>Parkerioideae</taxon>
        <taxon>Ceratopteris</taxon>
    </lineage>
</organism>
<feature type="transmembrane region" description="Helical" evidence="1">
    <location>
        <begin position="254"/>
        <end position="279"/>
    </location>
</feature>
<evidence type="ECO:0000256" key="1">
    <source>
        <dbReference type="SAM" id="Phobius"/>
    </source>
</evidence>
<dbReference type="OrthoDB" id="1922757at2759"/>
<gene>
    <name evidence="2" type="ORF">KP509_17G066400</name>
</gene>
<protein>
    <submittedName>
        <fullName evidence="2">Uncharacterized protein</fullName>
    </submittedName>
</protein>
<keyword evidence="3" id="KW-1185">Reference proteome</keyword>
<keyword evidence="1" id="KW-0812">Transmembrane</keyword>
<keyword evidence="1" id="KW-1133">Transmembrane helix</keyword>
<sequence>MAEPSDFLNIAIPVYKPSISPPHNLLPPSNELLPFPPDSLTWTDRLLQLRKRLLRRRPLRLSVPFPDGNGGSHAPLYRRITSTVSVHLFTEWLPSQTRRQPAQPRQGPLASYERKLNRTRWAARAVGLAFSLSSFFAFCSLTWATVVLLGAYVSNLLLSDFTAVGCLLILQATQLASAAFFTILLTHGLARLSQDPENIIHGRDDHYQRAAMVRIVSSVVQLVLLLPSLVWPSIRLLHLQDQGIRNLHTSLRIFYILAICNALCSLMTLCFSTLSFFYLRDRYDQSTLRYYDELAQRAISFGVVRADEFAFFEFAYRMLGSEYARIVQPEAVVKNHKQLIQYLYLHRLGQDFLCIFMDAGDAFIQQAAVNMPGFWADPDKRFEMEEVKITPRVLTKLADKVGPGQVGWAACNSFGAIARMDPSLLVRTRMSCGMPLLERLAELIDGQSSASLTYVRTLELFYHYSFVKGTSLPCLPMEKELVQKLKQLLQTAKLMRLRVHSTYLLHLTGYLDVECYDAIDKIRPGVPPDSYWFESEMELFKFIRRQCQMSELLEGLVIERGFIRKEDKDCRNL</sequence>
<feature type="transmembrane region" description="Helical" evidence="1">
    <location>
        <begin position="161"/>
        <end position="190"/>
    </location>
</feature>
<proteinExistence type="predicted"/>